<name>A0AAU9TCC9_EUPED</name>
<sequence>MHYRCFLCRLPYAQLLKEYKLITLEARRSQLEAMFIYDLCHNRYDCPNLVNQICYRVPTRTHCRNPCQLFATSRCRTNAGKRSPLYRMVNSFNINFNAIDIAATRPSTFKNFVLQQLQ</sequence>
<gene>
    <name evidence="1" type="ORF">EEDITHA_LOCUS1232</name>
</gene>
<keyword evidence="2" id="KW-1185">Reference proteome</keyword>
<dbReference type="EMBL" id="CAKOGL010000003">
    <property type="protein sequence ID" value="CAH2084685.1"/>
    <property type="molecule type" value="Genomic_DNA"/>
</dbReference>
<dbReference type="Proteomes" id="UP001153954">
    <property type="component" value="Unassembled WGS sequence"/>
</dbReference>
<comment type="caution">
    <text evidence="1">The sequence shown here is derived from an EMBL/GenBank/DDBJ whole genome shotgun (WGS) entry which is preliminary data.</text>
</comment>
<organism evidence="1 2">
    <name type="scientific">Euphydryas editha</name>
    <name type="common">Edith's checkerspot</name>
    <dbReference type="NCBI Taxonomy" id="104508"/>
    <lineage>
        <taxon>Eukaryota</taxon>
        <taxon>Metazoa</taxon>
        <taxon>Ecdysozoa</taxon>
        <taxon>Arthropoda</taxon>
        <taxon>Hexapoda</taxon>
        <taxon>Insecta</taxon>
        <taxon>Pterygota</taxon>
        <taxon>Neoptera</taxon>
        <taxon>Endopterygota</taxon>
        <taxon>Lepidoptera</taxon>
        <taxon>Glossata</taxon>
        <taxon>Ditrysia</taxon>
        <taxon>Papilionoidea</taxon>
        <taxon>Nymphalidae</taxon>
        <taxon>Nymphalinae</taxon>
        <taxon>Euphydryas</taxon>
    </lineage>
</organism>
<evidence type="ECO:0000313" key="2">
    <source>
        <dbReference type="Proteomes" id="UP001153954"/>
    </source>
</evidence>
<reference evidence="1" key="1">
    <citation type="submission" date="2022-03" db="EMBL/GenBank/DDBJ databases">
        <authorList>
            <person name="Tunstrom K."/>
        </authorList>
    </citation>
    <scope>NUCLEOTIDE SEQUENCE</scope>
</reference>
<accession>A0AAU9TCC9</accession>
<protein>
    <submittedName>
        <fullName evidence="1">Uncharacterized protein</fullName>
    </submittedName>
</protein>
<proteinExistence type="predicted"/>
<dbReference type="AlphaFoldDB" id="A0AAU9TCC9"/>
<evidence type="ECO:0000313" key="1">
    <source>
        <dbReference type="EMBL" id="CAH2084685.1"/>
    </source>
</evidence>